<evidence type="ECO:0000256" key="3">
    <source>
        <dbReference type="ARBA" id="ARBA00022741"/>
    </source>
</evidence>
<evidence type="ECO:0000256" key="8">
    <source>
        <dbReference type="ARBA" id="ARBA00023288"/>
    </source>
</evidence>
<accession>F8NV18</accession>
<evidence type="ECO:0000256" key="10">
    <source>
        <dbReference type="PIRSR" id="PIRSR601019-2"/>
    </source>
</evidence>
<dbReference type="GO" id="GO:0005525">
    <property type="term" value="F:GTP binding"/>
    <property type="evidence" value="ECO:0007669"/>
    <property type="project" value="UniProtKB-KW"/>
</dbReference>
<name>F8NV18_SERL9</name>
<feature type="binding site" evidence="9">
    <location>
        <begin position="33"/>
        <end position="38"/>
    </location>
    <ligand>
        <name>GTP</name>
        <dbReference type="ChEBI" id="CHEBI:37565"/>
    </ligand>
</feature>
<dbReference type="InterPro" id="IPR002975">
    <property type="entry name" value="Fungi_Gprotein_alpha"/>
</dbReference>
<evidence type="ECO:0000256" key="2">
    <source>
        <dbReference type="ARBA" id="ARBA00022723"/>
    </source>
</evidence>
<dbReference type="SUPFAM" id="SSF47895">
    <property type="entry name" value="Transducin (alpha subunit), insertion domain"/>
    <property type="match status" value="1"/>
</dbReference>
<dbReference type="Gene3D" id="1.10.400.10">
    <property type="entry name" value="GI Alpha 1, domain 2-like"/>
    <property type="match status" value="1"/>
</dbReference>
<dbReference type="GeneID" id="18809838"/>
<keyword evidence="5 9" id="KW-0342">GTP-binding</keyword>
<dbReference type="PANTHER" id="PTHR10218:SF302">
    <property type="entry name" value="GUANINE NUCLEOTIDE-BINDING PROTEIN ALPHA-5 SUBUNIT"/>
    <property type="match status" value="1"/>
</dbReference>
<feature type="binding site" evidence="10">
    <location>
        <position position="37"/>
    </location>
    <ligand>
        <name>Mg(2+)</name>
        <dbReference type="ChEBI" id="CHEBI:18420"/>
    </ligand>
</feature>
<dbReference type="FunFam" id="3.40.50.300:FF:003800">
    <property type="entry name" value="Guanine nucleotide-binding protein G(k) subunit alpha"/>
    <property type="match status" value="1"/>
</dbReference>
<dbReference type="Pfam" id="PF00503">
    <property type="entry name" value="G-alpha"/>
    <property type="match status" value="1"/>
</dbReference>
<protein>
    <submittedName>
        <fullName evidence="11">Uncharacterized protein</fullName>
    </submittedName>
</protein>
<dbReference type="EMBL" id="GL945433">
    <property type="protein sequence ID" value="EGO25973.1"/>
    <property type="molecule type" value="Genomic_DNA"/>
</dbReference>
<keyword evidence="2 10" id="KW-0479">Metal-binding</keyword>
<dbReference type="PROSITE" id="PS51882">
    <property type="entry name" value="G_ALPHA"/>
    <property type="match status" value="1"/>
</dbReference>
<dbReference type="GO" id="GO:0046872">
    <property type="term" value="F:metal ion binding"/>
    <property type="evidence" value="ECO:0007669"/>
    <property type="project" value="UniProtKB-KW"/>
</dbReference>
<dbReference type="GO" id="GO:0031683">
    <property type="term" value="F:G-protein beta/gamma-subunit complex binding"/>
    <property type="evidence" value="ECO:0007669"/>
    <property type="project" value="InterPro"/>
</dbReference>
<keyword evidence="4 10" id="KW-0460">Magnesium</keyword>
<keyword evidence="1" id="KW-0519">Myristate</keyword>
<dbReference type="RefSeq" id="XP_007318095.1">
    <property type="nucleotide sequence ID" value="XM_007318033.1"/>
</dbReference>
<dbReference type="InterPro" id="IPR011025">
    <property type="entry name" value="GproteinA_insert"/>
</dbReference>
<evidence type="ECO:0000256" key="1">
    <source>
        <dbReference type="ARBA" id="ARBA00022707"/>
    </source>
</evidence>
<dbReference type="AlphaFoldDB" id="F8NV18"/>
<dbReference type="SMART" id="SM00275">
    <property type="entry name" value="G_alpha"/>
    <property type="match status" value="1"/>
</dbReference>
<dbReference type="PRINTS" id="PR00318">
    <property type="entry name" value="GPROTEINA"/>
</dbReference>
<dbReference type="OrthoDB" id="5817230at2759"/>
<organism>
    <name type="scientific">Serpula lacrymans var. lacrymans (strain S7.9)</name>
    <name type="common">Dry rot fungus</name>
    <dbReference type="NCBI Taxonomy" id="578457"/>
    <lineage>
        <taxon>Eukaryota</taxon>
        <taxon>Fungi</taxon>
        <taxon>Dikarya</taxon>
        <taxon>Basidiomycota</taxon>
        <taxon>Agaricomycotina</taxon>
        <taxon>Agaricomycetes</taxon>
        <taxon>Agaricomycetidae</taxon>
        <taxon>Boletales</taxon>
        <taxon>Coniophorineae</taxon>
        <taxon>Serpulaceae</taxon>
        <taxon>Serpula</taxon>
    </lineage>
</organism>
<dbReference type="Gene3D" id="3.40.50.300">
    <property type="entry name" value="P-loop containing nucleotide triphosphate hydrolases"/>
    <property type="match status" value="1"/>
</dbReference>
<evidence type="ECO:0000256" key="6">
    <source>
        <dbReference type="ARBA" id="ARBA00023139"/>
    </source>
</evidence>
<gene>
    <name evidence="11" type="ORF">SERLADRAFT_361331</name>
</gene>
<evidence type="ECO:0000256" key="7">
    <source>
        <dbReference type="ARBA" id="ARBA00023224"/>
    </source>
</evidence>
<dbReference type="SUPFAM" id="SSF52540">
    <property type="entry name" value="P-loop containing nucleoside triphosphate hydrolases"/>
    <property type="match status" value="1"/>
</dbReference>
<proteinExistence type="predicted"/>
<dbReference type="InterPro" id="IPR001019">
    <property type="entry name" value="Gprotein_alpha_su"/>
</dbReference>
<dbReference type="GO" id="GO:0007188">
    <property type="term" value="P:adenylate cyclase-modulating G protein-coupled receptor signaling pathway"/>
    <property type="evidence" value="ECO:0007669"/>
    <property type="project" value="TreeGrafter"/>
</dbReference>
<dbReference type="GO" id="GO:0005834">
    <property type="term" value="C:heterotrimeric G-protein complex"/>
    <property type="evidence" value="ECO:0007669"/>
    <property type="project" value="InterPro"/>
</dbReference>
<dbReference type="GO" id="GO:0001664">
    <property type="term" value="F:G protein-coupled receptor binding"/>
    <property type="evidence" value="ECO:0007669"/>
    <property type="project" value="InterPro"/>
</dbReference>
<reference evidence="11" key="1">
    <citation type="submission" date="2011-04" db="EMBL/GenBank/DDBJ databases">
        <title>Evolution of plant cell wall degrading machinery underlies the functional diversity of forest fungi.</title>
        <authorList>
            <consortium name="US DOE Joint Genome Institute (JGI-PGF)"/>
            <person name="Eastwood D.C."/>
            <person name="Floudas D."/>
            <person name="Binder M."/>
            <person name="Majcherczyk A."/>
            <person name="Schneider P."/>
            <person name="Aerts A."/>
            <person name="Asiegbu F.O."/>
            <person name="Baker S.E."/>
            <person name="Barry K."/>
            <person name="Bendiksby M."/>
            <person name="Blumentritt M."/>
            <person name="Coutinho P.M."/>
            <person name="Cullen D."/>
            <person name="Cullen D."/>
            <person name="Gathman A."/>
            <person name="Goodell B."/>
            <person name="Henrissat B."/>
            <person name="Ihrmark K."/>
            <person name="Kauserud H."/>
            <person name="Kohler A."/>
            <person name="LaButti K."/>
            <person name="Lapidus A."/>
            <person name="Lavin J.L."/>
            <person name="Lee Y.-H."/>
            <person name="Lindquist E."/>
            <person name="Lilly W."/>
            <person name="Lucas S."/>
            <person name="Morin E."/>
            <person name="Murat C."/>
            <person name="Oguiza J.A."/>
            <person name="Park J."/>
            <person name="Pisabarro A.G."/>
            <person name="Riley R."/>
            <person name="Rosling A."/>
            <person name="Salamov A."/>
            <person name="Schmidt O."/>
            <person name="Schmutz J."/>
            <person name="Skrede I."/>
            <person name="Stenlid J."/>
            <person name="Wiebenga A."/>
            <person name="Xie X."/>
            <person name="Kues U."/>
            <person name="Hibbett D.S."/>
            <person name="Hoffmeister D."/>
            <person name="Hogberg N."/>
            <person name="Martin F."/>
            <person name="Grigoriev I.V."/>
            <person name="Watkinson S.C."/>
        </authorList>
    </citation>
    <scope>NUCLEOTIDE SEQUENCE</scope>
    <source>
        <strain evidence="11">S7.9</strain>
    </source>
</reference>
<keyword evidence="6" id="KW-0564">Palmitate</keyword>
<dbReference type="CDD" id="cd00066">
    <property type="entry name" value="G-alpha"/>
    <property type="match status" value="1"/>
</dbReference>
<dbReference type="KEGG" id="sla:SERLADRAFT_361331"/>
<dbReference type="Proteomes" id="UP000008064">
    <property type="component" value="Unassembled WGS sequence"/>
</dbReference>
<sequence length="342" mass="39366">MLSTGHDKIESMIKSNRQAIRNEMKILVLDTEEPRGSTLHWLKSTEVLFRGGYSNAERNSFKQIVISKTIRCMRNIVEAMPQLDIPLSRRNDPFRSVILNLPPGLRGDEFPQGVVHALLSLWRDPGVKEAARRSEEFQLSDHAAYFLNAIDRISAPGYMPTDQDILRAGSKDTGVDEVVMQVGELVYKFVQVNVPAEDRKKWISCFSEVKVLIYVVDLSQYDRMSLADENMTYIQHTLETFESICNAQWFRQTPIVLLMDKIDVFSEKLEQLPLNQYFPGYTGCNYDTACEFMLRLFVSLNRNPSRQVYSHFVSTTDMQQMKFILSAIQDISLNAIHRRGSY</sequence>
<dbReference type="PRINTS" id="PR01241">
    <property type="entry name" value="GPROTEINAFNG"/>
</dbReference>
<evidence type="ECO:0000313" key="11">
    <source>
        <dbReference type="EMBL" id="EGO25973.1"/>
    </source>
</evidence>
<dbReference type="GO" id="GO:0005737">
    <property type="term" value="C:cytoplasm"/>
    <property type="evidence" value="ECO:0007669"/>
    <property type="project" value="TreeGrafter"/>
</dbReference>
<evidence type="ECO:0000256" key="9">
    <source>
        <dbReference type="PIRSR" id="PIRSR601019-1"/>
    </source>
</evidence>
<evidence type="ECO:0000256" key="4">
    <source>
        <dbReference type="ARBA" id="ARBA00022842"/>
    </source>
</evidence>
<keyword evidence="7" id="KW-0807">Transducer</keyword>
<dbReference type="PANTHER" id="PTHR10218">
    <property type="entry name" value="GTP-BINDING PROTEIN ALPHA SUBUNIT"/>
    <property type="match status" value="1"/>
</dbReference>
<dbReference type="HOGENOM" id="CLU_014184_6_0_1"/>
<dbReference type="GO" id="GO:0003924">
    <property type="term" value="F:GTPase activity"/>
    <property type="evidence" value="ECO:0007669"/>
    <property type="project" value="InterPro"/>
</dbReference>
<keyword evidence="3 9" id="KW-0547">Nucleotide-binding</keyword>
<dbReference type="InterPro" id="IPR027417">
    <property type="entry name" value="P-loop_NTPase"/>
</dbReference>
<evidence type="ECO:0000256" key="5">
    <source>
        <dbReference type="ARBA" id="ARBA00023134"/>
    </source>
</evidence>
<keyword evidence="8" id="KW-0449">Lipoprotein</keyword>